<dbReference type="RefSeq" id="WP_151164257.1">
    <property type="nucleotide sequence ID" value="NZ_WKJO01000002.1"/>
</dbReference>
<name>A0A6A8GJJ2_9EURY</name>
<gene>
    <name evidence="2" type="ORF">GJR96_15860</name>
</gene>
<evidence type="ECO:0000313" key="3">
    <source>
        <dbReference type="Proteomes" id="UP000439022"/>
    </source>
</evidence>
<dbReference type="SUPFAM" id="SSF52096">
    <property type="entry name" value="ClpP/crotonase"/>
    <property type="match status" value="1"/>
</dbReference>
<comment type="caution">
    <text evidence="2">The sequence shown here is derived from an EMBL/GenBank/DDBJ whole genome shotgun (WGS) entry which is preliminary data.</text>
</comment>
<dbReference type="InterPro" id="IPR001753">
    <property type="entry name" value="Enoyl-CoA_hydra/iso"/>
</dbReference>
<keyword evidence="2" id="KW-0456">Lyase</keyword>
<organism evidence="2 3">
    <name type="scientific">Haloferax litoreum</name>
    <dbReference type="NCBI Taxonomy" id="2666140"/>
    <lineage>
        <taxon>Archaea</taxon>
        <taxon>Methanobacteriati</taxon>
        <taxon>Methanobacteriota</taxon>
        <taxon>Stenosarchaea group</taxon>
        <taxon>Halobacteria</taxon>
        <taxon>Halobacteriales</taxon>
        <taxon>Haloferacaceae</taxon>
        <taxon>Haloferax</taxon>
    </lineage>
</organism>
<accession>A0A6A8GJJ2</accession>
<reference evidence="2 3" key="1">
    <citation type="submission" date="2019-11" db="EMBL/GenBank/DDBJ databases">
        <title>Whole genome sequence of Haloferax sp. MBLA0076.</title>
        <authorList>
            <person name="Seo M.-J."/>
            <person name="Cho E.-S."/>
        </authorList>
    </citation>
    <scope>NUCLEOTIDE SEQUENCE [LARGE SCALE GENOMIC DNA]</scope>
    <source>
        <strain evidence="2 3">MBLA0076</strain>
    </source>
</reference>
<dbReference type="InterPro" id="IPR029045">
    <property type="entry name" value="ClpP/crotonase-like_dom_sf"/>
</dbReference>
<dbReference type="EMBL" id="WKJO01000002">
    <property type="protein sequence ID" value="MRX23428.1"/>
    <property type="molecule type" value="Genomic_DNA"/>
</dbReference>
<dbReference type="Proteomes" id="UP000439022">
    <property type="component" value="Unassembled WGS sequence"/>
</dbReference>
<protein>
    <submittedName>
        <fullName evidence="2">p-hydroxycinnamoyl CoA hydratase/lyase</fullName>
    </submittedName>
</protein>
<dbReference type="Gene3D" id="3.90.226.10">
    <property type="entry name" value="2-enoyl-CoA Hydratase, Chain A, domain 1"/>
    <property type="match status" value="1"/>
</dbReference>
<dbReference type="AlphaFoldDB" id="A0A6A8GJJ2"/>
<dbReference type="GO" id="GO:0016829">
    <property type="term" value="F:lyase activity"/>
    <property type="evidence" value="ECO:0007669"/>
    <property type="project" value="UniProtKB-KW"/>
</dbReference>
<dbReference type="PANTHER" id="PTHR42964:SF1">
    <property type="entry name" value="POLYKETIDE BIOSYNTHESIS ENOYL-COA HYDRATASE PKSH-RELATED"/>
    <property type="match status" value="1"/>
</dbReference>
<proteinExistence type="inferred from homology"/>
<evidence type="ECO:0000313" key="2">
    <source>
        <dbReference type="EMBL" id="MRX23428.1"/>
    </source>
</evidence>
<dbReference type="Pfam" id="PF00378">
    <property type="entry name" value="ECH_1"/>
    <property type="match status" value="1"/>
</dbReference>
<dbReference type="CDD" id="cd06558">
    <property type="entry name" value="crotonase-like"/>
    <property type="match status" value="1"/>
</dbReference>
<dbReference type="PANTHER" id="PTHR42964">
    <property type="entry name" value="ENOYL-COA HYDRATASE"/>
    <property type="match status" value="1"/>
</dbReference>
<sequence>MARYNTIELAVDDRDVATLTFDRPEKRNAMSPELLEEVGDALETIRGDVRALVIEGNGPSFNAGMDFEKYFTELRKKDPLLVKEANFIHGRALNRIKDFPAPTIAKVHGWALGGGYMVMAVCDIAFAATDAKFGFSEINFGIAAGGGTMWAAAHTLSRRDAMYYTMTGEPFDGVEAERMGAVNKSVPPEELDDEVDRFVEKLLEKNALALEYSKDYYDHARRMTYRESHDYELAKGEEMKYFQRQEFFTEGVGQFMEDKYKPGTGEAYEKE</sequence>
<keyword evidence="3" id="KW-1185">Reference proteome</keyword>
<comment type="similarity">
    <text evidence="1">Belongs to the enoyl-CoA hydratase/isomerase family.</text>
</comment>
<dbReference type="GO" id="GO:0008300">
    <property type="term" value="P:isoprenoid catabolic process"/>
    <property type="evidence" value="ECO:0007669"/>
    <property type="project" value="TreeGrafter"/>
</dbReference>
<dbReference type="InterPro" id="IPR051683">
    <property type="entry name" value="Enoyl-CoA_Hydratase/Isomerase"/>
</dbReference>
<evidence type="ECO:0000256" key="1">
    <source>
        <dbReference type="ARBA" id="ARBA00005254"/>
    </source>
</evidence>